<evidence type="ECO:0000313" key="5">
    <source>
        <dbReference type="EMBL" id="PIM96009.1"/>
    </source>
</evidence>
<evidence type="ECO:0000256" key="1">
    <source>
        <dbReference type="ARBA" id="ARBA00006194"/>
    </source>
</evidence>
<comment type="subunit">
    <text evidence="4">Part of the 30S ribosomal subunit. Interacts with proteins S7 and S18. Binds to IF-3.</text>
</comment>
<organism evidence="5 6">
    <name type="scientific">Candidatus Hodgkinia cicadicola</name>
    <dbReference type="NCBI Taxonomy" id="573658"/>
    <lineage>
        <taxon>Bacteria</taxon>
        <taxon>Pseudomonadati</taxon>
        <taxon>Pseudomonadota</taxon>
        <taxon>Alphaproteobacteria</taxon>
        <taxon>Hyphomicrobiales</taxon>
        <taxon>Candidatus Hodgkinia</taxon>
    </lineage>
</organism>
<evidence type="ECO:0000256" key="4">
    <source>
        <dbReference type="HAMAP-Rule" id="MF_01310"/>
    </source>
</evidence>
<keyword evidence="6" id="KW-1185">Reference proteome</keyword>
<dbReference type="Proteomes" id="UP000230981">
    <property type="component" value="Unassembled WGS sequence"/>
</dbReference>
<evidence type="ECO:0000256" key="3">
    <source>
        <dbReference type="ARBA" id="ARBA00023274"/>
    </source>
</evidence>
<dbReference type="Gene3D" id="3.30.420.80">
    <property type="entry name" value="Ribosomal protein S11"/>
    <property type="match status" value="1"/>
</dbReference>
<accession>A0ABX4MGY8</accession>
<keyword evidence="2 4" id="KW-0689">Ribosomal protein</keyword>
<protein>
    <recommendedName>
        <fullName evidence="4">Small ribosomal subunit protein uS11</fullName>
    </recommendedName>
</protein>
<name>A0ABX4MGY8_9HYPH</name>
<dbReference type="Pfam" id="PF00411">
    <property type="entry name" value="Ribosomal_S11"/>
    <property type="match status" value="1"/>
</dbReference>
<dbReference type="SUPFAM" id="SSF53137">
    <property type="entry name" value="Translational machinery components"/>
    <property type="match status" value="1"/>
</dbReference>
<evidence type="ECO:0000313" key="6">
    <source>
        <dbReference type="Proteomes" id="UP000230981"/>
    </source>
</evidence>
<dbReference type="PANTHER" id="PTHR11759">
    <property type="entry name" value="40S RIBOSOMAL PROTEIN S14/30S RIBOSOMAL PROTEIN S11"/>
    <property type="match status" value="1"/>
</dbReference>
<comment type="function">
    <text evidence="4">Located on the platform of the 30S subunit, it bridges several disparate RNA helices of the 16S rRNA. Forms part of the Shine-Dalgarno cleft in the 70S ribosome.</text>
</comment>
<dbReference type="EMBL" id="NXGO01000007">
    <property type="protein sequence ID" value="PIM96009.1"/>
    <property type="molecule type" value="Genomic_DNA"/>
</dbReference>
<keyword evidence="3 4" id="KW-0687">Ribonucleoprotein</keyword>
<dbReference type="InterPro" id="IPR001971">
    <property type="entry name" value="Ribosomal_uS11"/>
</dbReference>
<reference evidence="5" key="1">
    <citation type="submission" date="2017-09" db="EMBL/GenBank/DDBJ databases">
        <authorList>
            <person name="Campbell M.A."/>
            <person name="Lukasik P."/>
            <person name="Simon C."/>
            <person name="McCutcheon J.P."/>
        </authorList>
    </citation>
    <scope>NUCLEOTIDE SEQUENCE [LARGE SCALE GENOMIC DNA]</scope>
    <source>
        <strain evidence="5">MAGTDC</strain>
    </source>
</reference>
<proteinExistence type="inferred from homology"/>
<comment type="similarity">
    <text evidence="1 4">Belongs to the universal ribosomal protein uS11 family.</text>
</comment>
<dbReference type="HAMAP" id="MF_01310">
    <property type="entry name" value="Ribosomal_uS11"/>
    <property type="match status" value="1"/>
</dbReference>
<dbReference type="NCBIfam" id="NF003698">
    <property type="entry name" value="PRK05309.1"/>
    <property type="match status" value="1"/>
</dbReference>
<dbReference type="GO" id="GO:0005840">
    <property type="term" value="C:ribosome"/>
    <property type="evidence" value="ECO:0007669"/>
    <property type="project" value="UniProtKB-KW"/>
</dbReference>
<evidence type="ECO:0000256" key="2">
    <source>
        <dbReference type="ARBA" id="ARBA00022980"/>
    </source>
</evidence>
<dbReference type="PIRSF" id="PIRSF002131">
    <property type="entry name" value="Ribosomal_S11"/>
    <property type="match status" value="1"/>
</dbReference>
<sequence length="132" mass="14800">MLILESIQGCNKFDMFDKGLNGVLHIQLTDNNVIICCSDWKGNVILWSSAGERGFKGKKKSSPFAIQMTMETILKKLITMNIKNIQVEIKGIESNRDVVLRVLQSSILNITSIRDVATKSHNGCKPPKVRRV</sequence>
<gene>
    <name evidence="4 5" type="primary">rpsK</name>
    <name evidence="5" type="ORF">magtdc_67</name>
</gene>
<comment type="caution">
    <text evidence="5">The sequence shown here is derived from an EMBL/GenBank/DDBJ whole genome shotgun (WGS) entry which is preliminary data.</text>
</comment>
<keyword evidence="4" id="KW-0699">rRNA-binding</keyword>
<dbReference type="InterPro" id="IPR036967">
    <property type="entry name" value="Ribosomal_uS11_sf"/>
</dbReference>
<keyword evidence="4" id="KW-0694">RNA-binding</keyword>